<gene>
    <name evidence="2" type="ORF">GJ744_000975</name>
</gene>
<reference evidence="2" key="1">
    <citation type="submission" date="2020-02" db="EMBL/GenBank/DDBJ databases">
        <authorList>
            <person name="Palmer J.M."/>
        </authorList>
    </citation>
    <scope>NUCLEOTIDE SEQUENCE</scope>
    <source>
        <strain evidence="2">EPUS1.4</strain>
        <tissue evidence="2">Thallus</tissue>
    </source>
</reference>
<accession>A0A8H7AD89</accession>
<feature type="region of interest" description="Disordered" evidence="1">
    <location>
        <begin position="1"/>
        <end position="86"/>
    </location>
</feature>
<evidence type="ECO:0000256" key="1">
    <source>
        <dbReference type="SAM" id="MobiDB-lite"/>
    </source>
</evidence>
<feature type="compositionally biased region" description="Pro residues" evidence="1">
    <location>
        <begin position="105"/>
        <end position="114"/>
    </location>
</feature>
<feature type="region of interest" description="Disordered" evidence="1">
    <location>
        <begin position="99"/>
        <end position="150"/>
    </location>
</feature>
<keyword evidence="3" id="KW-1185">Reference proteome</keyword>
<organism evidence="2 3">
    <name type="scientific">Endocarpon pusillum</name>
    <dbReference type="NCBI Taxonomy" id="364733"/>
    <lineage>
        <taxon>Eukaryota</taxon>
        <taxon>Fungi</taxon>
        <taxon>Dikarya</taxon>
        <taxon>Ascomycota</taxon>
        <taxon>Pezizomycotina</taxon>
        <taxon>Eurotiomycetes</taxon>
        <taxon>Chaetothyriomycetidae</taxon>
        <taxon>Verrucariales</taxon>
        <taxon>Verrucariaceae</taxon>
        <taxon>Endocarpon</taxon>
    </lineage>
</organism>
<evidence type="ECO:0000313" key="3">
    <source>
        <dbReference type="Proteomes" id="UP000606974"/>
    </source>
</evidence>
<name>A0A8H7AD89_9EURO</name>
<sequence>MSAPGLSSLRKRSASALSVDSAKNEPISTENPSNLSISRPKRLRKAPQHHQFWVYQDETSSLDSYSSDSYEESSPVNSARQLGPVDPNIVVEIPFRSEIHRNPGPLDPLEPPQPISAKRGPRGRAVPKKWSEKQPNDHTNPSIPDDSTVDTKLDKLLIPPEEAEELFKGRPVEELLRPLPDFQPILIVEHPSEPQNLPNNQHAPPGPIPAIV</sequence>
<comment type="caution">
    <text evidence="2">The sequence shown here is derived from an EMBL/GenBank/DDBJ whole genome shotgun (WGS) entry which is preliminary data.</text>
</comment>
<dbReference type="Proteomes" id="UP000606974">
    <property type="component" value="Unassembled WGS sequence"/>
</dbReference>
<feature type="compositionally biased region" description="Polar residues" evidence="1">
    <location>
        <begin position="193"/>
        <end position="202"/>
    </location>
</feature>
<evidence type="ECO:0000313" key="2">
    <source>
        <dbReference type="EMBL" id="KAF7505354.1"/>
    </source>
</evidence>
<dbReference type="AlphaFoldDB" id="A0A8H7AD89"/>
<feature type="compositionally biased region" description="Polar residues" evidence="1">
    <location>
        <begin position="26"/>
        <end position="37"/>
    </location>
</feature>
<proteinExistence type="predicted"/>
<feature type="region of interest" description="Disordered" evidence="1">
    <location>
        <begin position="191"/>
        <end position="212"/>
    </location>
</feature>
<protein>
    <submittedName>
        <fullName evidence="2">Uncharacterized protein</fullName>
    </submittedName>
</protein>
<feature type="compositionally biased region" description="Basic residues" evidence="1">
    <location>
        <begin position="39"/>
        <end position="48"/>
    </location>
</feature>
<feature type="compositionally biased region" description="Low complexity" evidence="1">
    <location>
        <begin position="61"/>
        <end position="74"/>
    </location>
</feature>
<dbReference type="EMBL" id="JAACFV010000111">
    <property type="protein sequence ID" value="KAF7505354.1"/>
    <property type="molecule type" value="Genomic_DNA"/>
</dbReference>